<reference evidence="1" key="1">
    <citation type="journal article" date="2019" name="bioRxiv">
        <title>The Genome of the Zebra Mussel, Dreissena polymorpha: A Resource for Invasive Species Research.</title>
        <authorList>
            <person name="McCartney M.A."/>
            <person name="Auch B."/>
            <person name="Kono T."/>
            <person name="Mallez S."/>
            <person name="Zhang Y."/>
            <person name="Obille A."/>
            <person name="Becker A."/>
            <person name="Abrahante J.E."/>
            <person name="Garbe J."/>
            <person name="Badalamenti J.P."/>
            <person name="Herman A."/>
            <person name="Mangelson H."/>
            <person name="Liachko I."/>
            <person name="Sullivan S."/>
            <person name="Sone E.D."/>
            <person name="Koren S."/>
            <person name="Silverstein K.A.T."/>
            <person name="Beckman K.B."/>
            <person name="Gohl D.M."/>
        </authorList>
    </citation>
    <scope>NUCLEOTIDE SEQUENCE</scope>
    <source>
        <strain evidence="1">Duluth1</strain>
        <tissue evidence="1">Whole animal</tissue>
    </source>
</reference>
<name>A0A9D4H3K7_DREPO</name>
<dbReference type="EMBL" id="JAIWYP010000005">
    <property type="protein sequence ID" value="KAH3824717.1"/>
    <property type="molecule type" value="Genomic_DNA"/>
</dbReference>
<gene>
    <name evidence="1" type="ORF">DPMN_126570</name>
</gene>
<dbReference type="AlphaFoldDB" id="A0A9D4H3K7"/>
<proteinExistence type="predicted"/>
<evidence type="ECO:0000313" key="1">
    <source>
        <dbReference type="EMBL" id="KAH3824717.1"/>
    </source>
</evidence>
<keyword evidence="2" id="KW-1185">Reference proteome</keyword>
<sequence length="173" mass="19140">MARITNLEDRLRVLEVQPLLDDVNNHDLNAEYTGNCVIDSSVTFTAVPICVSVIGSPDNSGDVCSVPVVIDNQCDKPLVTDITLDVVKPSNRACSCRVHTTTEDTSQVTSMQLPTPVRVTERSDDIPTGEWQEGGDFEAKRRRRTRRFCLLGLSENVNTDILLKVIERKGPTV</sequence>
<evidence type="ECO:0000313" key="2">
    <source>
        <dbReference type="Proteomes" id="UP000828390"/>
    </source>
</evidence>
<comment type="caution">
    <text evidence="1">The sequence shown here is derived from an EMBL/GenBank/DDBJ whole genome shotgun (WGS) entry which is preliminary data.</text>
</comment>
<accession>A0A9D4H3K7</accession>
<protein>
    <submittedName>
        <fullName evidence="1">Uncharacterized protein</fullName>
    </submittedName>
</protein>
<dbReference type="Proteomes" id="UP000828390">
    <property type="component" value="Unassembled WGS sequence"/>
</dbReference>
<organism evidence="1 2">
    <name type="scientific">Dreissena polymorpha</name>
    <name type="common">Zebra mussel</name>
    <name type="synonym">Mytilus polymorpha</name>
    <dbReference type="NCBI Taxonomy" id="45954"/>
    <lineage>
        <taxon>Eukaryota</taxon>
        <taxon>Metazoa</taxon>
        <taxon>Spiralia</taxon>
        <taxon>Lophotrochozoa</taxon>
        <taxon>Mollusca</taxon>
        <taxon>Bivalvia</taxon>
        <taxon>Autobranchia</taxon>
        <taxon>Heteroconchia</taxon>
        <taxon>Euheterodonta</taxon>
        <taxon>Imparidentia</taxon>
        <taxon>Neoheterodontei</taxon>
        <taxon>Myida</taxon>
        <taxon>Dreissenoidea</taxon>
        <taxon>Dreissenidae</taxon>
        <taxon>Dreissena</taxon>
    </lineage>
</organism>
<reference evidence="1" key="2">
    <citation type="submission" date="2020-11" db="EMBL/GenBank/DDBJ databases">
        <authorList>
            <person name="McCartney M.A."/>
            <person name="Auch B."/>
            <person name="Kono T."/>
            <person name="Mallez S."/>
            <person name="Becker A."/>
            <person name="Gohl D.M."/>
            <person name="Silverstein K.A.T."/>
            <person name="Koren S."/>
            <person name="Bechman K.B."/>
            <person name="Herman A."/>
            <person name="Abrahante J.E."/>
            <person name="Garbe J."/>
        </authorList>
    </citation>
    <scope>NUCLEOTIDE SEQUENCE</scope>
    <source>
        <strain evidence="1">Duluth1</strain>
        <tissue evidence="1">Whole animal</tissue>
    </source>
</reference>